<comment type="caution">
    <text evidence="1">The sequence shown here is derived from an EMBL/GenBank/DDBJ whole genome shotgun (WGS) entry which is preliminary data.</text>
</comment>
<dbReference type="AlphaFoldDB" id="A0A2D0KT98"/>
<accession>A0A2D0KT98</accession>
<organism evidence="1 2">
    <name type="scientific">Xenorhabdus stockiae</name>
    <dbReference type="NCBI Taxonomy" id="351614"/>
    <lineage>
        <taxon>Bacteria</taxon>
        <taxon>Pseudomonadati</taxon>
        <taxon>Pseudomonadota</taxon>
        <taxon>Gammaproteobacteria</taxon>
        <taxon>Enterobacterales</taxon>
        <taxon>Morganellaceae</taxon>
        <taxon>Xenorhabdus</taxon>
    </lineage>
</organism>
<evidence type="ECO:0000313" key="1">
    <source>
        <dbReference type="EMBL" id="PHM66654.1"/>
    </source>
</evidence>
<sequence>MNKTTNKKNSFPNDDFWNSLENIFSGLSTLIKNIISALSEMGIISYNLSLTIRIFLSSIVAAINSIFERQKHY</sequence>
<reference evidence="1 2" key="1">
    <citation type="journal article" date="2017" name="Nat. Microbiol.">
        <title>Natural product diversity associated with the nematode symbionts Photorhabdus and Xenorhabdus.</title>
        <authorList>
            <person name="Tobias N.J."/>
            <person name="Wolff H."/>
            <person name="Djahanschiri B."/>
            <person name="Grundmann F."/>
            <person name="Kronenwerth M."/>
            <person name="Shi Y.M."/>
            <person name="Simonyi S."/>
            <person name="Grun P."/>
            <person name="Shapiro-Ilan D."/>
            <person name="Pidot S.J."/>
            <person name="Stinear T.P."/>
            <person name="Ebersberger I."/>
            <person name="Bode H.B."/>
        </authorList>
    </citation>
    <scope>NUCLEOTIDE SEQUENCE [LARGE SCALE GENOMIC DNA]</scope>
    <source>
        <strain evidence="1 2">DSM 17904</strain>
    </source>
</reference>
<dbReference type="RefSeq" id="WP_099124238.1">
    <property type="nucleotide sequence ID" value="NZ_CAWNRH010000148.1"/>
</dbReference>
<proteinExistence type="predicted"/>
<protein>
    <submittedName>
        <fullName evidence="1">Uncharacterized protein</fullName>
    </submittedName>
</protein>
<dbReference type="EMBL" id="NJAJ01000007">
    <property type="protein sequence ID" value="PHM66654.1"/>
    <property type="molecule type" value="Genomic_DNA"/>
</dbReference>
<evidence type="ECO:0000313" key="2">
    <source>
        <dbReference type="Proteomes" id="UP000222366"/>
    </source>
</evidence>
<gene>
    <name evidence="1" type="ORF">Xsto_00983</name>
</gene>
<dbReference type="Proteomes" id="UP000222366">
    <property type="component" value="Unassembled WGS sequence"/>
</dbReference>
<name>A0A2D0KT98_9GAMM</name>
<keyword evidence="2" id="KW-1185">Reference proteome</keyword>